<reference evidence="1 2" key="1">
    <citation type="submission" date="2020-04" db="EMBL/GenBank/DDBJ databases">
        <title>Perkinsus olseni comparative genomics.</title>
        <authorList>
            <person name="Bogema D.R."/>
        </authorList>
    </citation>
    <scope>NUCLEOTIDE SEQUENCE [LARGE SCALE GENOMIC DNA]</scope>
    <source>
        <strain evidence="1">ATCC PRA-205</strain>
    </source>
</reference>
<accession>A0A7J6PZ55</accession>
<dbReference type="EMBL" id="JABANM010033294">
    <property type="protein sequence ID" value="KAF4701514.1"/>
    <property type="molecule type" value="Genomic_DNA"/>
</dbReference>
<protein>
    <submittedName>
        <fullName evidence="1">Uncharacterized protein</fullName>
    </submittedName>
</protein>
<name>A0A7J6PZ55_PEROL</name>
<gene>
    <name evidence="1" type="ORF">FOZ62_005968</name>
</gene>
<evidence type="ECO:0000313" key="1">
    <source>
        <dbReference type="EMBL" id="KAF4701514.1"/>
    </source>
</evidence>
<dbReference type="AlphaFoldDB" id="A0A7J6PZ55"/>
<comment type="caution">
    <text evidence="1">The sequence shown here is derived from an EMBL/GenBank/DDBJ whole genome shotgun (WGS) entry which is preliminary data.</text>
</comment>
<proteinExistence type="predicted"/>
<sequence length="165" mass="18382">MCIQSVNYAVLRALCPLSWFRAFIRPTFMTPDKTEYTLCAAADDTSGSPSNEALWQIVAVDKEMKPPRKGLMSATIGRARSTLNRPLQTVRRKLPGGTTPYISTYLEKGDVLRFGSLRLIIADVMLDFSAQRRTAHSSQMTTLSVSRNQSGEPFRLSEILQPLSP</sequence>
<dbReference type="Proteomes" id="UP000574390">
    <property type="component" value="Unassembled WGS sequence"/>
</dbReference>
<evidence type="ECO:0000313" key="2">
    <source>
        <dbReference type="Proteomes" id="UP000574390"/>
    </source>
</evidence>
<organism evidence="1 2">
    <name type="scientific">Perkinsus olseni</name>
    <name type="common">Perkinsus atlanticus</name>
    <dbReference type="NCBI Taxonomy" id="32597"/>
    <lineage>
        <taxon>Eukaryota</taxon>
        <taxon>Sar</taxon>
        <taxon>Alveolata</taxon>
        <taxon>Perkinsozoa</taxon>
        <taxon>Perkinsea</taxon>
        <taxon>Perkinsida</taxon>
        <taxon>Perkinsidae</taxon>
        <taxon>Perkinsus</taxon>
    </lineage>
</organism>